<dbReference type="InterPro" id="IPR002625">
    <property type="entry name" value="Smr_dom"/>
</dbReference>
<proteinExistence type="predicted"/>
<dbReference type="PANTHER" id="PTHR35562:SF2">
    <property type="entry name" value="DNA ENDONUCLEASE SMRA-RELATED"/>
    <property type="match status" value="1"/>
</dbReference>
<dbReference type="GO" id="GO:0004519">
    <property type="term" value="F:endonuclease activity"/>
    <property type="evidence" value="ECO:0007669"/>
    <property type="project" value="UniProtKB-KW"/>
</dbReference>
<protein>
    <submittedName>
        <fullName evidence="3">DNA endonuclease SmrA</fullName>
        <ecNumber evidence="3">3.1.-.-</ecNumber>
    </submittedName>
</protein>
<dbReference type="Gene3D" id="3.30.1370.110">
    <property type="match status" value="1"/>
</dbReference>
<feature type="region of interest" description="Disordered" evidence="1">
    <location>
        <begin position="20"/>
        <end position="78"/>
    </location>
</feature>
<dbReference type="PANTHER" id="PTHR35562">
    <property type="entry name" value="DNA ENDONUCLEASE SMRA-RELATED"/>
    <property type="match status" value="1"/>
</dbReference>
<dbReference type="GO" id="GO:0016787">
    <property type="term" value="F:hydrolase activity"/>
    <property type="evidence" value="ECO:0007669"/>
    <property type="project" value="UniProtKB-KW"/>
</dbReference>
<reference evidence="3 4" key="1">
    <citation type="submission" date="2018-07" db="EMBL/GenBank/DDBJ databases">
        <title>Genome sequence of Nitratireductor thuwali#1536.</title>
        <authorList>
            <person name="Michoud G."/>
            <person name="Merlino G."/>
            <person name="Sefrji F.O."/>
            <person name="Daffonchio D."/>
        </authorList>
    </citation>
    <scope>NUCLEOTIDE SEQUENCE [LARGE SCALE GENOMIC DNA]</scope>
    <source>
        <strain evidence="4">Nit1536</strain>
    </source>
</reference>
<organism evidence="3 4">
    <name type="scientific">Nitratireductor thuwali</name>
    <dbReference type="NCBI Taxonomy" id="2267699"/>
    <lineage>
        <taxon>Bacteria</taxon>
        <taxon>Pseudomonadati</taxon>
        <taxon>Pseudomonadota</taxon>
        <taxon>Alphaproteobacteria</taxon>
        <taxon>Hyphomicrobiales</taxon>
        <taxon>Phyllobacteriaceae</taxon>
        <taxon>Nitratireductor</taxon>
    </lineage>
</organism>
<evidence type="ECO:0000313" key="4">
    <source>
        <dbReference type="Proteomes" id="UP001342418"/>
    </source>
</evidence>
<dbReference type="SUPFAM" id="SSF160443">
    <property type="entry name" value="SMR domain-like"/>
    <property type="match status" value="1"/>
</dbReference>
<evidence type="ECO:0000313" key="3">
    <source>
        <dbReference type="EMBL" id="UUP17588.1"/>
    </source>
</evidence>
<keyword evidence="3" id="KW-0540">Nuclease</keyword>
<dbReference type="Pfam" id="PF01713">
    <property type="entry name" value="Smr"/>
    <property type="match status" value="1"/>
</dbReference>
<keyword evidence="4" id="KW-1185">Reference proteome</keyword>
<gene>
    <name evidence="3" type="primary">smrA</name>
    <name evidence="3" type="ORF">NTH_02058</name>
</gene>
<keyword evidence="3" id="KW-0378">Hydrolase</keyword>
<keyword evidence="3" id="KW-0255">Endonuclease</keyword>
<dbReference type="InterPro" id="IPR036063">
    <property type="entry name" value="Smr_dom_sf"/>
</dbReference>
<dbReference type="EC" id="3.1.-.-" evidence="3"/>
<dbReference type="PROSITE" id="PS50828">
    <property type="entry name" value="SMR"/>
    <property type="match status" value="1"/>
</dbReference>
<dbReference type="Proteomes" id="UP001342418">
    <property type="component" value="Chromosome"/>
</dbReference>
<feature type="domain" description="Smr" evidence="2">
    <location>
        <begin position="94"/>
        <end position="177"/>
    </location>
</feature>
<dbReference type="RefSeq" id="WP_338529903.1">
    <property type="nucleotide sequence ID" value="NZ_CP030941.1"/>
</dbReference>
<name>A0ABY5MHW2_9HYPH</name>
<accession>A0ABY5MHW2</accession>
<feature type="compositionally biased region" description="Low complexity" evidence="1">
    <location>
        <begin position="47"/>
        <end position="56"/>
    </location>
</feature>
<sequence length="183" mass="20236">MKRTARKSLTREDRVLWTKVARTAKPLPGKAVPEEDEAEAPAEPPRARAAAVKAPPGQSPRPEISTPGSNAPRKMDAATREKIARGRLAIAGRVDLHGLRQEEAHMLLLSFLRRAYEADRRYLLVITGKGSSPASEGILRRAVPQWFATAPFRQLISGYEEASRQHGGEGAIYVRLRRREQAG</sequence>
<evidence type="ECO:0000259" key="2">
    <source>
        <dbReference type="PROSITE" id="PS50828"/>
    </source>
</evidence>
<dbReference type="EMBL" id="CP030941">
    <property type="protein sequence ID" value="UUP17588.1"/>
    <property type="molecule type" value="Genomic_DNA"/>
</dbReference>
<evidence type="ECO:0000256" key="1">
    <source>
        <dbReference type="SAM" id="MobiDB-lite"/>
    </source>
</evidence>
<dbReference type="SMART" id="SM00463">
    <property type="entry name" value="SMR"/>
    <property type="match status" value="1"/>
</dbReference>